<accession>A0ABP5B9Z9</accession>
<comment type="caution">
    <text evidence="2">The sequence shown here is derived from an EMBL/GenBank/DDBJ whole genome shotgun (WGS) entry which is preliminary data.</text>
</comment>
<name>A0ABP5B9Z9_9MICO</name>
<keyword evidence="3" id="KW-1185">Reference proteome</keyword>
<feature type="region of interest" description="Disordered" evidence="1">
    <location>
        <begin position="1"/>
        <end position="76"/>
    </location>
</feature>
<evidence type="ECO:0000313" key="2">
    <source>
        <dbReference type="EMBL" id="GAA1938312.1"/>
    </source>
</evidence>
<protein>
    <submittedName>
        <fullName evidence="2">Uncharacterized protein</fullName>
    </submittedName>
</protein>
<dbReference type="Proteomes" id="UP001501343">
    <property type="component" value="Unassembled WGS sequence"/>
</dbReference>
<proteinExistence type="predicted"/>
<evidence type="ECO:0000256" key="1">
    <source>
        <dbReference type="SAM" id="MobiDB-lite"/>
    </source>
</evidence>
<reference evidence="3" key="1">
    <citation type="journal article" date="2019" name="Int. J. Syst. Evol. Microbiol.">
        <title>The Global Catalogue of Microorganisms (GCM) 10K type strain sequencing project: providing services to taxonomists for standard genome sequencing and annotation.</title>
        <authorList>
            <consortium name="The Broad Institute Genomics Platform"/>
            <consortium name="The Broad Institute Genome Sequencing Center for Infectious Disease"/>
            <person name="Wu L."/>
            <person name="Ma J."/>
        </authorList>
    </citation>
    <scope>NUCLEOTIDE SEQUENCE [LARGE SCALE GENOMIC DNA]</scope>
    <source>
        <strain evidence="3">JCM 14900</strain>
    </source>
</reference>
<dbReference type="EMBL" id="BAAAOF010000008">
    <property type="protein sequence ID" value="GAA1938312.1"/>
    <property type="molecule type" value="Genomic_DNA"/>
</dbReference>
<organism evidence="2 3">
    <name type="scientific">Microbacterium aoyamense</name>
    <dbReference type="NCBI Taxonomy" id="344166"/>
    <lineage>
        <taxon>Bacteria</taxon>
        <taxon>Bacillati</taxon>
        <taxon>Actinomycetota</taxon>
        <taxon>Actinomycetes</taxon>
        <taxon>Micrococcales</taxon>
        <taxon>Microbacteriaceae</taxon>
        <taxon>Microbacterium</taxon>
    </lineage>
</organism>
<sequence>MTLRSSTSLSVPPPRTADVGNDGVNETASASPAARMDGSSFRRSAPSDSPDPARPASVRAPRAARSTPAAPWEKKSARLAGLSRLGEISKSLAKLHREEVALLKERDALITQLRSEDVSWALLATRTGISRQALSKRAG</sequence>
<evidence type="ECO:0000313" key="3">
    <source>
        <dbReference type="Proteomes" id="UP001501343"/>
    </source>
</evidence>
<feature type="compositionally biased region" description="Low complexity" evidence="1">
    <location>
        <begin position="39"/>
        <end position="71"/>
    </location>
</feature>
<feature type="compositionally biased region" description="Polar residues" evidence="1">
    <location>
        <begin position="1"/>
        <end position="10"/>
    </location>
</feature>
<gene>
    <name evidence="2" type="ORF">GCM10009775_33000</name>
</gene>